<dbReference type="PRINTS" id="PR00669">
    <property type="entry name" value="INHIBINA"/>
</dbReference>
<keyword evidence="3" id="KW-0202">Cytokine</keyword>
<feature type="domain" description="TGF-beta family profile" evidence="14">
    <location>
        <begin position="235"/>
        <end position="352"/>
    </location>
</feature>
<evidence type="ECO:0000256" key="13">
    <source>
        <dbReference type="SAM" id="SignalP"/>
    </source>
</evidence>
<dbReference type="InterPro" id="IPR015615">
    <property type="entry name" value="TGF-beta-rel"/>
</dbReference>
<organism evidence="15 16">
    <name type="scientific">Leptobrachium leishanense</name>
    <name type="common">Leishan spiny toad</name>
    <dbReference type="NCBI Taxonomy" id="445787"/>
    <lineage>
        <taxon>Eukaryota</taxon>
        <taxon>Metazoa</taxon>
        <taxon>Chordata</taxon>
        <taxon>Craniata</taxon>
        <taxon>Vertebrata</taxon>
        <taxon>Euteleostomi</taxon>
        <taxon>Amphibia</taxon>
        <taxon>Batrachia</taxon>
        <taxon>Anura</taxon>
        <taxon>Pelobatoidea</taxon>
        <taxon>Megophryidae</taxon>
        <taxon>Leptobrachium</taxon>
    </lineage>
</organism>
<dbReference type="GeneTree" id="ENSGT00940000164416"/>
<evidence type="ECO:0000256" key="8">
    <source>
        <dbReference type="ARBA" id="ARBA00023157"/>
    </source>
</evidence>
<comment type="subunit">
    <text evidence="11">Homodimer; disulfide-linked. Also forms heterodimers with other TGF-beta family members including nodal2/nr-2 and bmp4.</text>
</comment>
<evidence type="ECO:0000256" key="2">
    <source>
        <dbReference type="ARBA" id="ARBA00006656"/>
    </source>
</evidence>
<evidence type="ECO:0000256" key="10">
    <source>
        <dbReference type="ARBA" id="ARBA00056377"/>
    </source>
</evidence>
<keyword evidence="4" id="KW-0964">Secreted</keyword>
<keyword evidence="6 13" id="KW-0732">Signal</keyword>
<dbReference type="GO" id="GO:0005125">
    <property type="term" value="F:cytokine activity"/>
    <property type="evidence" value="ECO:0007669"/>
    <property type="project" value="UniProtKB-KW"/>
</dbReference>
<dbReference type="FunFam" id="2.60.120.970:FF:000020">
    <property type="entry name" value="growth/differentiation factor 3"/>
    <property type="match status" value="1"/>
</dbReference>
<evidence type="ECO:0000256" key="9">
    <source>
        <dbReference type="ARBA" id="ARBA00023180"/>
    </source>
</evidence>
<dbReference type="PANTHER" id="PTHR11848:SF300">
    <property type="entry name" value="CVG1 PROTEIN"/>
    <property type="match status" value="1"/>
</dbReference>
<evidence type="ECO:0000256" key="5">
    <source>
        <dbReference type="ARBA" id="ARBA00022685"/>
    </source>
</evidence>
<dbReference type="InterPro" id="IPR001839">
    <property type="entry name" value="TGF-b_C"/>
</dbReference>
<evidence type="ECO:0000256" key="3">
    <source>
        <dbReference type="ARBA" id="ARBA00022514"/>
    </source>
</evidence>
<dbReference type="PROSITE" id="PS51362">
    <property type="entry name" value="TGF_BETA_2"/>
    <property type="match status" value="1"/>
</dbReference>
<name>A0A8C5M250_9ANUR</name>
<dbReference type="InterPro" id="IPR001111">
    <property type="entry name" value="TGF-b_propeptide"/>
</dbReference>
<dbReference type="Ensembl" id="ENSLLET00000005835.1">
    <property type="protein sequence ID" value="ENSLLEP00000005593.1"/>
    <property type="gene ID" value="ENSLLEG00000003545.1"/>
</dbReference>
<proteinExistence type="inferred from homology"/>
<protein>
    <recommendedName>
        <fullName evidence="14">TGF-beta family profile domain-containing protein</fullName>
    </recommendedName>
</protein>
<keyword evidence="7 12" id="KW-0339">Growth factor</keyword>
<comment type="function">
    <text evidence="10">Required for posterior mesoderm formation during embryogenesis. Acts indirectly to suppress head formation by altering mesodermal patterning. Also involved in the establishment of left-right axis asymmetry, acting upstream of nodal/nr-1. Can exert long-range effects in the embryo.</text>
</comment>
<dbReference type="FunFam" id="2.10.90.10:FF:000001">
    <property type="entry name" value="Bone morphogenetic protein 4"/>
    <property type="match status" value="1"/>
</dbReference>
<dbReference type="PANTHER" id="PTHR11848">
    <property type="entry name" value="TGF-BETA FAMILY"/>
    <property type="match status" value="1"/>
</dbReference>
<evidence type="ECO:0000259" key="14">
    <source>
        <dbReference type="PROSITE" id="PS51362"/>
    </source>
</evidence>
<dbReference type="InterPro" id="IPR029034">
    <property type="entry name" value="Cystine-knot_cytokine"/>
</dbReference>
<dbReference type="SUPFAM" id="SSF57501">
    <property type="entry name" value="Cystine-knot cytokines"/>
    <property type="match status" value="1"/>
</dbReference>
<dbReference type="CDD" id="cd13764">
    <property type="entry name" value="TGF_beta_GDF1_3_like"/>
    <property type="match status" value="1"/>
</dbReference>
<reference evidence="15" key="1">
    <citation type="submission" date="2025-08" db="UniProtKB">
        <authorList>
            <consortium name="Ensembl"/>
        </authorList>
    </citation>
    <scope>IDENTIFICATION</scope>
</reference>
<keyword evidence="8" id="KW-1015">Disulfide bond</keyword>
<dbReference type="PROSITE" id="PS00250">
    <property type="entry name" value="TGF_BETA_1"/>
    <property type="match status" value="1"/>
</dbReference>
<keyword evidence="9" id="KW-0325">Glycoprotein</keyword>
<dbReference type="SMART" id="SM00204">
    <property type="entry name" value="TGFB"/>
    <property type="match status" value="1"/>
</dbReference>
<dbReference type="Proteomes" id="UP000694569">
    <property type="component" value="Unplaced"/>
</dbReference>
<keyword evidence="16" id="KW-1185">Reference proteome</keyword>
<evidence type="ECO:0000256" key="6">
    <source>
        <dbReference type="ARBA" id="ARBA00022729"/>
    </source>
</evidence>
<dbReference type="Pfam" id="PF00019">
    <property type="entry name" value="TGF_beta"/>
    <property type="match status" value="1"/>
</dbReference>
<dbReference type="Pfam" id="PF00688">
    <property type="entry name" value="TGFb_propeptide"/>
    <property type="match status" value="1"/>
</dbReference>
<comment type="subcellular location">
    <subcellularLocation>
        <location evidence="1">Secreted</location>
    </subcellularLocation>
</comment>
<feature type="signal peptide" evidence="13">
    <location>
        <begin position="1"/>
        <end position="20"/>
    </location>
</feature>
<dbReference type="InterPro" id="IPR017948">
    <property type="entry name" value="TGFb_CS"/>
</dbReference>
<evidence type="ECO:0000313" key="16">
    <source>
        <dbReference type="Proteomes" id="UP000694569"/>
    </source>
</evidence>
<dbReference type="GO" id="GO:0008083">
    <property type="term" value="F:growth factor activity"/>
    <property type="evidence" value="ECO:0007669"/>
    <property type="project" value="UniProtKB-KW"/>
</dbReference>
<reference evidence="15" key="2">
    <citation type="submission" date="2025-09" db="UniProtKB">
        <authorList>
            <consortium name="Ensembl"/>
        </authorList>
    </citation>
    <scope>IDENTIFICATION</scope>
</reference>
<evidence type="ECO:0000256" key="12">
    <source>
        <dbReference type="RuleBase" id="RU000354"/>
    </source>
</evidence>
<accession>A0A8C5M250</accession>
<evidence type="ECO:0000256" key="4">
    <source>
        <dbReference type="ARBA" id="ARBA00022525"/>
    </source>
</evidence>
<keyword evidence="5" id="KW-0165">Cleavage on pair of basic residues</keyword>
<feature type="chain" id="PRO_5034421382" description="TGF-beta family profile domain-containing protein" evidence="13">
    <location>
        <begin position="21"/>
        <end position="352"/>
    </location>
</feature>
<dbReference type="GO" id="GO:0005615">
    <property type="term" value="C:extracellular space"/>
    <property type="evidence" value="ECO:0007669"/>
    <property type="project" value="UniProtKB-KW"/>
</dbReference>
<evidence type="ECO:0000256" key="1">
    <source>
        <dbReference type="ARBA" id="ARBA00004613"/>
    </source>
</evidence>
<dbReference type="AlphaFoldDB" id="A0A8C5M250"/>
<evidence type="ECO:0000313" key="15">
    <source>
        <dbReference type="Ensembl" id="ENSLLEP00000005593.1"/>
    </source>
</evidence>
<evidence type="ECO:0000256" key="11">
    <source>
        <dbReference type="ARBA" id="ARBA00063887"/>
    </source>
</evidence>
<dbReference type="Gene3D" id="2.10.90.10">
    <property type="entry name" value="Cystine-knot cytokines"/>
    <property type="match status" value="1"/>
</dbReference>
<dbReference type="OrthoDB" id="5987191at2759"/>
<sequence>MKALMSLLSFLLYILLLAESSEISVQEKMLLKALGLNGKPNPVIRAPVPAKLWAIFEKGIQKDNPCKMEGFHVPGNILRSYRDQGRPMSNEGQQGSLCLRKHLFFDITAVEKKEKITLSQLDIKFGHNVYYGQDFQLRLFHVIQMSLEGMRHHKKNQKLILTQSFRLLHKSLHINLTKVTEEWTKPHKNMGLVLEISQTGANYKNSSSQCEQIHSFIHTSLFTVSLDPSNCKTSRVKRSTTTSLSTTSDICRKRNLYIDFKDVGWHNWVIAPRGYMANYCHGECPYPLTELLKGTNHAVLQTLVHSTEPEITPLPSCAPTKLSPISMLYYDNNDNVVLRHYEDMVVDECGCK</sequence>
<comment type="similarity">
    <text evidence="2 12">Belongs to the TGF-beta family.</text>
</comment>
<evidence type="ECO:0000256" key="7">
    <source>
        <dbReference type="ARBA" id="ARBA00023030"/>
    </source>
</evidence>
<dbReference type="GO" id="GO:0048513">
    <property type="term" value="P:animal organ development"/>
    <property type="evidence" value="ECO:0007669"/>
    <property type="project" value="UniProtKB-ARBA"/>
</dbReference>